<dbReference type="Pfam" id="PF00225">
    <property type="entry name" value="Kinesin"/>
    <property type="match status" value="1"/>
</dbReference>
<dbReference type="GO" id="GO:0005737">
    <property type="term" value="C:cytoplasm"/>
    <property type="evidence" value="ECO:0007669"/>
    <property type="project" value="UniProtKB-SubCell"/>
</dbReference>
<protein>
    <recommendedName>
        <fullName evidence="9">Kinesin motor domain-containing protein</fullName>
    </recommendedName>
</protein>
<reference evidence="10 11" key="1">
    <citation type="submission" date="2020-04" db="EMBL/GenBank/DDBJ databases">
        <title>Perkinsus olseni comparative genomics.</title>
        <authorList>
            <person name="Bogema D.R."/>
        </authorList>
    </citation>
    <scope>NUCLEOTIDE SEQUENCE [LARGE SCALE GENOMIC DNA]</scope>
    <source>
        <strain evidence="10">ATCC PRA-179</strain>
    </source>
</reference>
<dbReference type="SUPFAM" id="SSF49879">
    <property type="entry name" value="SMAD/FHA domain"/>
    <property type="match status" value="1"/>
</dbReference>
<dbReference type="InterPro" id="IPR008984">
    <property type="entry name" value="SMAD_FHA_dom_sf"/>
</dbReference>
<dbReference type="SUPFAM" id="SSF52540">
    <property type="entry name" value="P-loop containing nucleoside triphosphate hydrolases"/>
    <property type="match status" value="1"/>
</dbReference>
<dbReference type="EMBL" id="JABAHT010000038">
    <property type="protein sequence ID" value="KAF4668334.1"/>
    <property type="molecule type" value="Genomic_DNA"/>
</dbReference>
<keyword evidence="5 7" id="KW-0175">Coiled coil</keyword>
<evidence type="ECO:0000256" key="8">
    <source>
        <dbReference type="SAM" id="MobiDB-lite"/>
    </source>
</evidence>
<sequence>MALRHFLSPLPYLIERATSSTAYPHKDLSPGLYVGHATDVTRECWPDMAEVSLSFIYGLSGKATMIHTERSGRKAVVARGFLRKYSVNQFRKLLNPGNCFYINGPHTYPRVAPRLKGVKFASHIPFCMKDGHLVMYLDARESKSRFTHLNCPVYLVEDSSTLPSTTALASHEQVRSPRAPTAESQNGEQTGRSSFDSTSPLTTQNGRSAAAAGEPSPSTILHENVACARQTRAVGQGSAECVNLLDDRPSPRPTLQATSGSFPDAIKPFRKEGIIESGKVIVEGTVEQLGNETICSGPVGMTFESSIDDSFTRLLLPNLQPVAKKEMVELYESGVSSSTGCYRPPVMPYNGLPAHTPDLATAEALIGIRPLRLDNLYICVDGGVWTIHLGDDSATDGLEWKVIVHLTDVEYLRDMGGAKKDDNIRVAIRMRPFNDREKALGAKQSIVVQGNACQVIGDVPKENNKATGRAPAAGKTFFYDYAYDSTDSTAHPASNSTLYDDIGKAILDNAMDGYNGCLFAYGQTGSGKSYSMLGGSGDPGMIPRLTNALFAKVTHKDAKYPQTHVWVSYLEIYNEKIRDLLAAGDEDANEEGLAVYDKAGQGVIISGAVEAAVESLKDVKGLLDYGNAQRAVGATNMNAVSSRSHAVFTLRVQRVCSDAGGDLHSRINLVDLAGSERQAKTQSEGSRLKEGIAINQSLSTLAQVIARLSEGKGKGHVPFRNSKLTFLLKDSLSGNSKTFMIAAISPSASEVFETVSTLRFATSVKKVQTSAVQNQAAAGNVDAMKHAMEALKKQLAAKGVDDPDRIAKEKEQNEEIKKLKAELEANKQEISLMQTDFHDQLKKNKQMAKEREAYLKQKGIKHGDVVDRKHPFLLNVSSDPLLSGSLAWSLHGHHEFLVGSHKHKCAVVVRGLGVPNDEPLCKFVCPGEGKVGIQMLSEKGSVQLNGRRLKAGDKEKLHHMDNILLGKAIMVRLHLPNHREEKDLTFEQAMAQVEGQVPAELEFYFAKARERWGSASKQYKAVVGYALKELWPLVDEANEISRDLYPVRPYKYTIEVFVDHIQAEGQQSDFNPADIVNVRMARLEKPDTKNYKSVCTWSMEQLEGRVEVMREIFHKFHELSPEKRAKKCGVSAPINGGPVDLSLPKDRDPWLPHGIVKTTEVQIVHDQPAPYVRAKATDWRAWLCFGGRPK</sequence>
<dbReference type="InterPro" id="IPR036961">
    <property type="entry name" value="Kinesin_motor_dom_sf"/>
</dbReference>
<dbReference type="InterPro" id="IPR001752">
    <property type="entry name" value="Kinesin_motor_dom"/>
</dbReference>
<accession>A0A7J6M9W9</accession>
<evidence type="ECO:0000256" key="2">
    <source>
        <dbReference type="ARBA" id="ARBA00022490"/>
    </source>
</evidence>
<proteinExistence type="inferred from homology"/>
<dbReference type="GO" id="GO:0008017">
    <property type="term" value="F:microtubule binding"/>
    <property type="evidence" value="ECO:0007669"/>
    <property type="project" value="InterPro"/>
</dbReference>
<dbReference type="PRINTS" id="PR00380">
    <property type="entry name" value="KINESINHEAVY"/>
</dbReference>
<dbReference type="Proteomes" id="UP000570595">
    <property type="component" value="Unassembled WGS sequence"/>
</dbReference>
<keyword evidence="3 6" id="KW-0547">Nucleotide-binding</keyword>
<comment type="similarity">
    <text evidence="6">Belongs to the TRAFAC class myosin-kinesin ATPase superfamily. Kinesin family.</text>
</comment>
<evidence type="ECO:0000313" key="10">
    <source>
        <dbReference type="EMBL" id="KAF4668334.1"/>
    </source>
</evidence>
<feature type="binding site" evidence="6">
    <location>
        <begin position="522"/>
        <end position="529"/>
    </location>
    <ligand>
        <name>ATP</name>
        <dbReference type="ChEBI" id="CHEBI:30616"/>
    </ligand>
</feature>
<feature type="compositionally biased region" description="Polar residues" evidence="8">
    <location>
        <begin position="182"/>
        <end position="207"/>
    </location>
</feature>
<dbReference type="PANTHER" id="PTHR47969">
    <property type="entry name" value="CHROMOSOME-ASSOCIATED KINESIN KIF4A-RELATED"/>
    <property type="match status" value="1"/>
</dbReference>
<dbReference type="GO" id="GO:0007018">
    <property type="term" value="P:microtubule-based movement"/>
    <property type="evidence" value="ECO:0007669"/>
    <property type="project" value="InterPro"/>
</dbReference>
<dbReference type="GO" id="GO:0005875">
    <property type="term" value="C:microtubule associated complex"/>
    <property type="evidence" value="ECO:0007669"/>
    <property type="project" value="TreeGrafter"/>
</dbReference>
<evidence type="ECO:0000256" key="3">
    <source>
        <dbReference type="ARBA" id="ARBA00022741"/>
    </source>
</evidence>
<evidence type="ECO:0000256" key="6">
    <source>
        <dbReference type="PROSITE-ProRule" id="PRU00283"/>
    </source>
</evidence>
<keyword evidence="4 6" id="KW-0067">ATP-binding</keyword>
<name>A0A7J6M9W9_PEROL</name>
<evidence type="ECO:0000256" key="1">
    <source>
        <dbReference type="ARBA" id="ARBA00004496"/>
    </source>
</evidence>
<feature type="region of interest" description="Disordered" evidence="8">
    <location>
        <begin position="165"/>
        <end position="217"/>
    </location>
</feature>
<feature type="domain" description="Kinesin motor" evidence="9">
    <location>
        <begin position="423"/>
        <end position="767"/>
    </location>
</feature>
<dbReference type="AlphaFoldDB" id="A0A7J6M9W9"/>
<comment type="subcellular location">
    <subcellularLocation>
        <location evidence="1">Cytoplasm</location>
    </subcellularLocation>
</comment>
<evidence type="ECO:0000256" key="5">
    <source>
        <dbReference type="ARBA" id="ARBA00023054"/>
    </source>
</evidence>
<evidence type="ECO:0000256" key="4">
    <source>
        <dbReference type="ARBA" id="ARBA00022840"/>
    </source>
</evidence>
<dbReference type="SMART" id="SM00129">
    <property type="entry name" value="KISc"/>
    <property type="match status" value="1"/>
</dbReference>
<dbReference type="Gene3D" id="3.40.850.10">
    <property type="entry name" value="Kinesin motor domain"/>
    <property type="match status" value="1"/>
</dbReference>
<organism evidence="10 11">
    <name type="scientific">Perkinsus olseni</name>
    <name type="common">Perkinsus atlanticus</name>
    <dbReference type="NCBI Taxonomy" id="32597"/>
    <lineage>
        <taxon>Eukaryota</taxon>
        <taxon>Sar</taxon>
        <taxon>Alveolata</taxon>
        <taxon>Perkinsozoa</taxon>
        <taxon>Perkinsea</taxon>
        <taxon>Perkinsida</taxon>
        <taxon>Perkinsidae</taxon>
        <taxon>Perkinsus</taxon>
    </lineage>
</organism>
<dbReference type="InterPro" id="IPR027417">
    <property type="entry name" value="P-loop_NTPase"/>
</dbReference>
<dbReference type="GO" id="GO:0003777">
    <property type="term" value="F:microtubule motor activity"/>
    <property type="evidence" value="ECO:0007669"/>
    <property type="project" value="InterPro"/>
</dbReference>
<keyword evidence="6" id="KW-0505">Motor protein</keyword>
<dbReference type="InterPro" id="IPR019821">
    <property type="entry name" value="Kinesin_motor_CS"/>
</dbReference>
<evidence type="ECO:0000256" key="7">
    <source>
        <dbReference type="SAM" id="Coils"/>
    </source>
</evidence>
<keyword evidence="2" id="KW-0963">Cytoplasm</keyword>
<dbReference type="GO" id="GO:0051231">
    <property type="term" value="P:spindle elongation"/>
    <property type="evidence" value="ECO:0007669"/>
    <property type="project" value="TreeGrafter"/>
</dbReference>
<dbReference type="GO" id="GO:0007052">
    <property type="term" value="P:mitotic spindle organization"/>
    <property type="evidence" value="ECO:0007669"/>
    <property type="project" value="TreeGrafter"/>
</dbReference>
<dbReference type="PROSITE" id="PS00411">
    <property type="entry name" value="KINESIN_MOTOR_1"/>
    <property type="match status" value="1"/>
</dbReference>
<evidence type="ECO:0000313" key="11">
    <source>
        <dbReference type="Proteomes" id="UP000570595"/>
    </source>
</evidence>
<dbReference type="Gene3D" id="2.60.200.20">
    <property type="match status" value="1"/>
</dbReference>
<evidence type="ECO:0000259" key="9">
    <source>
        <dbReference type="PROSITE" id="PS50067"/>
    </source>
</evidence>
<comment type="caution">
    <text evidence="10">The sequence shown here is derived from an EMBL/GenBank/DDBJ whole genome shotgun (WGS) entry which is preliminary data.</text>
</comment>
<dbReference type="GO" id="GO:0005524">
    <property type="term" value="F:ATP binding"/>
    <property type="evidence" value="ECO:0007669"/>
    <property type="project" value="UniProtKB-UniRule"/>
</dbReference>
<gene>
    <name evidence="10" type="ORF">FOZ61_006573</name>
</gene>
<dbReference type="PROSITE" id="PS50067">
    <property type="entry name" value="KINESIN_MOTOR_2"/>
    <property type="match status" value="1"/>
</dbReference>
<dbReference type="InterPro" id="IPR027640">
    <property type="entry name" value="Kinesin-like_fam"/>
</dbReference>
<dbReference type="PANTHER" id="PTHR47969:SF15">
    <property type="entry name" value="CHROMOSOME-ASSOCIATED KINESIN KIF4A-RELATED"/>
    <property type="match status" value="1"/>
</dbReference>
<dbReference type="OrthoDB" id="441556at2759"/>
<feature type="coiled-coil region" evidence="7">
    <location>
        <begin position="774"/>
        <end position="836"/>
    </location>
</feature>